<accession>A0A914RHR6</accession>
<name>A0A914RHR6_PAREQ</name>
<dbReference type="WBParaSite" id="PEQ_0000128201-mRNA-1">
    <property type="protein sequence ID" value="PEQ_0000128201-mRNA-1"/>
    <property type="gene ID" value="PEQ_0000128201"/>
</dbReference>
<protein>
    <submittedName>
        <fullName evidence="2">Uncharacterized protein</fullName>
    </submittedName>
</protein>
<dbReference type="Proteomes" id="UP000887564">
    <property type="component" value="Unplaced"/>
</dbReference>
<proteinExistence type="predicted"/>
<reference evidence="2" key="1">
    <citation type="submission" date="2022-11" db="UniProtKB">
        <authorList>
            <consortium name="WormBaseParasite"/>
        </authorList>
    </citation>
    <scope>IDENTIFICATION</scope>
</reference>
<evidence type="ECO:0000313" key="2">
    <source>
        <dbReference type="WBParaSite" id="PEQ_0000128201-mRNA-1"/>
    </source>
</evidence>
<organism evidence="1 2">
    <name type="scientific">Parascaris equorum</name>
    <name type="common">Equine roundworm</name>
    <dbReference type="NCBI Taxonomy" id="6256"/>
    <lineage>
        <taxon>Eukaryota</taxon>
        <taxon>Metazoa</taxon>
        <taxon>Ecdysozoa</taxon>
        <taxon>Nematoda</taxon>
        <taxon>Chromadorea</taxon>
        <taxon>Rhabditida</taxon>
        <taxon>Spirurina</taxon>
        <taxon>Ascaridomorpha</taxon>
        <taxon>Ascaridoidea</taxon>
        <taxon>Ascarididae</taxon>
        <taxon>Parascaris</taxon>
    </lineage>
</organism>
<evidence type="ECO:0000313" key="1">
    <source>
        <dbReference type="Proteomes" id="UP000887564"/>
    </source>
</evidence>
<dbReference type="AlphaFoldDB" id="A0A914RHR6"/>
<keyword evidence="1" id="KW-1185">Reference proteome</keyword>
<sequence length="40" mass="4556">MTVLRNSHIKLYSNQGDNYLCMAGVDDFITDFDLIYGSKP</sequence>